<comment type="caution">
    <text evidence="2">The sequence shown here is derived from an EMBL/GenBank/DDBJ whole genome shotgun (WGS) entry which is preliminary data.</text>
</comment>
<dbReference type="EMBL" id="SJPY01000008">
    <property type="protein sequence ID" value="TWU36726.1"/>
    <property type="molecule type" value="Genomic_DNA"/>
</dbReference>
<keyword evidence="3" id="KW-1185">Reference proteome</keyword>
<reference evidence="2 3" key="1">
    <citation type="submission" date="2019-02" db="EMBL/GenBank/DDBJ databases">
        <title>Deep-cultivation of Planctomycetes and their phenomic and genomic characterization uncovers novel biology.</title>
        <authorList>
            <person name="Wiegand S."/>
            <person name="Jogler M."/>
            <person name="Boedeker C."/>
            <person name="Pinto D."/>
            <person name="Vollmers J."/>
            <person name="Rivas-Marin E."/>
            <person name="Kohn T."/>
            <person name="Peeters S.H."/>
            <person name="Heuer A."/>
            <person name="Rast P."/>
            <person name="Oberbeckmann S."/>
            <person name="Bunk B."/>
            <person name="Jeske O."/>
            <person name="Meyerdierks A."/>
            <person name="Storesund J.E."/>
            <person name="Kallscheuer N."/>
            <person name="Luecker S."/>
            <person name="Lage O.M."/>
            <person name="Pohl T."/>
            <person name="Merkel B.J."/>
            <person name="Hornburger P."/>
            <person name="Mueller R.-W."/>
            <person name="Bruemmer F."/>
            <person name="Labrenz M."/>
            <person name="Spormann A.M."/>
            <person name="Op Den Camp H."/>
            <person name="Overmann J."/>
            <person name="Amann R."/>
            <person name="Jetten M.S.M."/>
            <person name="Mascher T."/>
            <person name="Medema M.H."/>
            <person name="Devos D.P."/>
            <person name="Kaster A.-K."/>
            <person name="Ovreas L."/>
            <person name="Rohde M."/>
            <person name="Galperin M.Y."/>
            <person name="Jogler C."/>
        </authorList>
    </citation>
    <scope>NUCLEOTIDE SEQUENCE [LARGE SCALE GENOMIC DNA]</scope>
    <source>
        <strain evidence="2 3">Q31b</strain>
    </source>
</reference>
<feature type="transmembrane region" description="Helical" evidence="1">
    <location>
        <begin position="21"/>
        <end position="42"/>
    </location>
</feature>
<gene>
    <name evidence="2" type="ORF">Q31b_50080</name>
</gene>
<proteinExistence type="predicted"/>
<feature type="transmembrane region" description="Helical" evidence="1">
    <location>
        <begin position="48"/>
        <end position="67"/>
    </location>
</feature>
<name>A0A5C6DP22_9BACT</name>
<dbReference type="AlphaFoldDB" id="A0A5C6DP22"/>
<organism evidence="2 3">
    <name type="scientific">Novipirellula aureliae</name>
    <dbReference type="NCBI Taxonomy" id="2527966"/>
    <lineage>
        <taxon>Bacteria</taxon>
        <taxon>Pseudomonadati</taxon>
        <taxon>Planctomycetota</taxon>
        <taxon>Planctomycetia</taxon>
        <taxon>Pirellulales</taxon>
        <taxon>Pirellulaceae</taxon>
        <taxon>Novipirellula</taxon>
    </lineage>
</organism>
<dbReference type="RefSeq" id="WP_146602103.1">
    <property type="nucleotide sequence ID" value="NZ_SJPY01000008.1"/>
</dbReference>
<protein>
    <submittedName>
        <fullName evidence="2">Uncharacterized protein</fullName>
    </submittedName>
</protein>
<dbReference type="OrthoDB" id="269467at2"/>
<sequence length="116" mass="12668">MTVAEYNTEVSRCQRQLSWRMACALAPMFAALGVAGIVRYNNPDLADILAPIIMFAVGFPIMLLGFVRADRTYRNFPALVCPHCDGNLSRMKSVIIATGNCPNCGRRVLVDSSIGT</sequence>
<evidence type="ECO:0000256" key="1">
    <source>
        <dbReference type="SAM" id="Phobius"/>
    </source>
</evidence>
<evidence type="ECO:0000313" key="3">
    <source>
        <dbReference type="Proteomes" id="UP000315471"/>
    </source>
</evidence>
<keyword evidence="1" id="KW-1133">Transmembrane helix</keyword>
<keyword evidence="1" id="KW-0472">Membrane</keyword>
<keyword evidence="1" id="KW-0812">Transmembrane</keyword>
<dbReference type="Proteomes" id="UP000315471">
    <property type="component" value="Unassembled WGS sequence"/>
</dbReference>
<accession>A0A5C6DP22</accession>
<evidence type="ECO:0000313" key="2">
    <source>
        <dbReference type="EMBL" id="TWU36726.1"/>
    </source>
</evidence>